<dbReference type="PANTHER" id="PTHR30028:SF0">
    <property type="entry name" value="PROTEIN ALUMINUM SENSITIVE 3"/>
    <property type="match status" value="1"/>
</dbReference>
<dbReference type="GO" id="GO:0005524">
    <property type="term" value="F:ATP binding"/>
    <property type="evidence" value="ECO:0007669"/>
    <property type="project" value="UniProtKB-KW"/>
</dbReference>
<evidence type="ECO:0000256" key="4">
    <source>
        <dbReference type="ARBA" id="ARBA00022989"/>
    </source>
</evidence>
<dbReference type="Proteomes" id="UP000267921">
    <property type="component" value="Unassembled WGS sequence"/>
</dbReference>
<reference evidence="8 12" key="3">
    <citation type="submission" date="2018-10" db="EMBL/GenBank/DDBJ databases">
        <title>Cultivation of a novel Methanohalophilus strain from Kebrit Deep of the Red Sea and a genomic comparison of members of the genus Methanohalophilus.</title>
        <authorList>
            <person name="Guan Y."/>
            <person name="Ngugi D.K."/>
            <person name="Stingl U."/>
        </authorList>
    </citation>
    <scope>NUCLEOTIDE SEQUENCE [LARGE SCALE GENOMIC DNA]</scope>
    <source>
        <strain evidence="8 12">DSM 3094</strain>
    </source>
</reference>
<dbReference type="RefSeq" id="WP_072562033.1">
    <property type="nucleotide sequence ID" value="NZ_CP017921.1"/>
</dbReference>
<dbReference type="Proteomes" id="UP000198669">
    <property type="component" value="Unassembled WGS sequence"/>
</dbReference>
<feature type="transmembrane region" description="Helical" evidence="6">
    <location>
        <begin position="125"/>
        <end position="149"/>
    </location>
</feature>
<reference evidence="7 10" key="1">
    <citation type="submission" date="2016-10" db="EMBL/GenBank/DDBJ databases">
        <title>Methanohalophilus halophilus.</title>
        <authorList>
            <person name="L'haridon S."/>
        </authorList>
    </citation>
    <scope>NUCLEOTIDE SEQUENCE [LARGE SCALE GENOMIC DNA]</scope>
    <source>
        <strain evidence="7 10">Z-7982</strain>
    </source>
</reference>
<organism evidence="7 10">
    <name type="scientific">Methanohalophilus halophilus</name>
    <dbReference type="NCBI Taxonomy" id="2177"/>
    <lineage>
        <taxon>Archaea</taxon>
        <taxon>Methanobacteriati</taxon>
        <taxon>Methanobacteriota</taxon>
        <taxon>Stenosarchaea group</taxon>
        <taxon>Methanomicrobia</taxon>
        <taxon>Methanosarcinales</taxon>
        <taxon>Methanosarcinaceae</taxon>
        <taxon>Methanohalophilus</taxon>
    </lineage>
</organism>
<dbReference type="GO" id="GO:0005886">
    <property type="term" value="C:plasma membrane"/>
    <property type="evidence" value="ECO:0007669"/>
    <property type="project" value="TreeGrafter"/>
</dbReference>
<dbReference type="EMBL" id="FNMU01000002">
    <property type="protein sequence ID" value="SDW32830.1"/>
    <property type="molecule type" value="Genomic_DNA"/>
</dbReference>
<comment type="subcellular location">
    <subcellularLocation>
        <location evidence="1">Membrane</location>
        <topology evidence="1">Multi-pass membrane protein</topology>
    </subcellularLocation>
</comment>
<name>A0A1L3Q4B3_9EURY</name>
<keyword evidence="5 6" id="KW-0472">Membrane</keyword>
<proteinExistence type="inferred from homology"/>
<accession>A0A1L3Q4B3</accession>
<feature type="transmembrane region" description="Helical" evidence="6">
    <location>
        <begin position="188"/>
        <end position="210"/>
    </location>
</feature>
<feature type="transmembrane region" description="Helical" evidence="6">
    <location>
        <begin position="6"/>
        <end position="27"/>
    </location>
</feature>
<dbReference type="Proteomes" id="UP000186879">
    <property type="component" value="Chromosome"/>
</dbReference>
<evidence type="ECO:0000313" key="8">
    <source>
        <dbReference type="EMBL" id="RNI09053.1"/>
    </source>
</evidence>
<protein>
    <submittedName>
        <fullName evidence="7">ABC transporter ATP-binding protein</fullName>
    </submittedName>
    <submittedName>
        <fullName evidence="8">ABC transporter permease</fullName>
    </submittedName>
    <submittedName>
        <fullName evidence="9">Putative ABC transport system permease protein</fullName>
    </submittedName>
</protein>
<evidence type="ECO:0000256" key="6">
    <source>
        <dbReference type="SAM" id="Phobius"/>
    </source>
</evidence>
<dbReference type="InterPro" id="IPR005226">
    <property type="entry name" value="UPF0014_fam"/>
</dbReference>
<evidence type="ECO:0000256" key="1">
    <source>
        <dbReference type="ARBA" id="ARBA00004141"/>
    </source>
</evidence>
<evidence type="ECO:0000313" key="11">
    <source>
        <dbReference type="Proteomes" id="UP000198669"/>
    </source>
</evidence>
<dbReference type="Pfam" id="PF03649">
    <property type="entry name" value="UPF0014"/>
    <property type="match status" value="1"/>
</dbReference>
<feature type="transmembrane region" description="Helical" evidence="6">
    <location>
        <begin position="222"/>
        <end position="242"/>
    </location>
</feature>
<evidence type="ECO:0000256" key="2">
    <source>
        <dbReference type="ARBA" id="ARBA00005268"/>
    </source>
</evidence>
<keyword evidence="10" id="KW-1185">Reference proteome</keyword>
<dbReference type="EMBL" id="CP017921">
    <property type="protein sequence ID" value="APH39611.1"/>
    <property type="molecule type" value="Genomic_DNA"/>
</dbReference>
<dbReference type="PANTHER" id="PTHR30028">
    <property type="entry name" value="UPF0014 INNER MEMBRANE PROTEIN YBBM-RELATED"/>
    <property type="match status" value="1"/>
</dbReference>
<feature type="transmembrane region" description="Helical" evidence="6">
    <location>
        <begin position="63"/>
        <end position="79"/>
    </location>
</feature>
<dbReference type="STRING" id="2177.BHR79_09040"/>
<evidence type="ECO:0000313" key="12">
    <source>
        <dbReference type="Proteomes" id="UP000267921"/>
    </source>
</evidence>
<keyword evidence="7" id="KW-0547">Nucleotide-binding</keyword>
<dbReference type="EMBL" id="RJJG01000004">
    <property type="protein sequence ID" value="RNI09053.1"/>
    <property type="molecule type" value="Genomic_DNA"/>
</dbReference>
<gene>
    <name evidence="7" type="ORF">BHR79_09040</name>
    <name evidence="8" type="ORF">EFE40_06225</name>
    <name evidence="9" type="ORF">SAMN04515625_0718</name>
</gene>
<dbReference type="AlphaFoldDB" id="A0A1L3Q4B3"/>
<dbReference type="GeneID" id="30583912"/>
<dbReference type="KEGG" id="mhaz:BHR79_09040"/>
<comment type="similarity">
    <text evidence="2">Belongs to the UPF0014 family.</text>
</comment>
<evidence type="ECO:0000256" key="5">
    <source>
        <dbReference type="ARBA" id="ARBA00023136"/>
    </source>
</evidence>
<feature type="transmembrane region" description="Helical" evidence="6">
    <location>
        <begin position="39"/>
        <end position="57"/>
    </location>
</feature>
<keyword evidence="3 6" id="KW-0812">Transmembrane</keyword>
<reference evidence="9 11" key="2">
    <citation type="submission" date="2016-10" db="EMBL/GenBank/DDBJ databases">
        <authorList>
            <person name="de Groot N.N."/>
        </authorList>
    </citation>
    <scope>NUCLEOTIDE SEQUENCE [LARGE SCALE GENOMIC DNA]</scope>
    <source>
        <strain evidence="9 11">Z-7982</strain>
    </source>
</reference>
<feature type="transmembrane region" description="Helical" evidence="6">
    <location>
        <begin position="91"/>
        <end position="110"/>
    </location>
</feature>
<keyword evidence="7" id="KW-0067">ATP-binding</keyword>
<dbReference type="OrthoDB" id="148038at2157"/>
<sequence length="266" mass="29418">MPDEISYTGLFFGFLLLIIPLLIMRYVRLNMGKESLTAIFRMTVQLFLAGLFLTFVFDMNNPLLNLLWFFLMVSFAAFESVQRQEMDLKSLYIPTLGAFLGGTFLILMYVNSFVIDLANVFEAPYLIPIGGILLGNSLGGTIIGVGNFYSSLKRNENRYVSSLSFGAGMNEALMPYVRKGLRSSLKPAVGDISTIGIVHLPGMMSGQLIAGASPILAIKYQIAVMVSVYVSTVTCVTLAIFLTSRICFDEYGILKDQLFRNKPDVS</sequence>
<keyword evidence="4 6" id="KW-1133">Transmembrane helix</keyword>
<evidence type="ECO:0000256" key="3">
    <source>
        <dbReference type="ARBA" id="ARBA00022692"/>
    </source>
</evidence>
<evidence type="ECO:0000313" key="7">
    <source>
        <dbReference type="EMBL" id="APH39611.1"/>
    </source>
</evidence>
<evidence type="ECO:0000313" key="9">
    <source>
        <dbReference type="EMBL" id="SDW32830.1"/>
    </source>
</evidence>
<evidence type="ECO:0000313" key="10">
    <source>
        <dbReference type="Proteomes" id="UP000186879"/>
    </source>
</evidence>